<evidence type="ECO:0000256" key="3">
    <source>
        <dbReference type="ARBA" id="ARBA00022989"/>
    </source>
</evidence>
<evidence type="ECO:0000256" key="6">
    <source>
        <dbReference type="SAM" id="Phobius"/>
    </source>
</evidence>
<reference evidence="7 8" key="1">
    <citation type="journal article" date="2015" name="Proc. Natl. Acad. Sci. U.S.A.">
        <title>The resurrection genome of Boea hygrometrica: A blueprint for survival of dehydration.</title>
        <authorList>
            <person name="Xiao L."/>
            <person name="Yang G."/>
            <person name="Zhang L."/>
            <person name="Yang X."/>
            <person name="Zhao S."/>
            <person name="Ji Z."/>
            <person name="Zhou Q."/>
            <person name="Hu M."/>
            <person name="Wang Y."/>
            <person name="Chen M."/>
            <person name="Xu Y."/>
            <person name="Jin H."/>
            <person name="Xiao X."/>
            <person name="Hu G."/>
            <person name="Bao F."/>
            <person name="Hu Y."/>
            <person name="Wan P."/>
            <person name="Li L."/>
            <person name="Deng X."/>
            <person name="Kuang T."/>
            <person name="Xiang C."/>
            <person name="Zhu J.K."/>
            <person name="Oliver M.J."/>
            <person name="He Y."/>
        </authorList>
    </citation>
    <scope>NUCLEOTIDE SEQUENCE [LARGE SCALE GENOMIC DNA]</scope>
    <source>
        <strain evidence="8">cv. XS01</strain>
    </source>
</reference>
<keyword evidence="5" id="KW-0604">Photosystem II</keyword>
<dbReference type="Pfam" id="PF06596">
    <property type="entry name" value="PsbX"/>
    <property type="match status" value="1"/>
</dbReference>
<accession>A0A2Z7BQ58</accession>
<evidence type="ECO:0000313" key="7">
    <source>
        <dbReference type="EMBL" id="KZV36504.1"/>
    </source>
</evidence>
<keyword evidence="1" id="KW-0602">Photosynthesis</keyword>
<name>A0A2Z7BQ58_9LAMI</name>
<dbReference type="PANTHER" id="PTHR34455:SF1">
    <property type="entry name" value="OS07G0673550 PROTEIN"/>
    <property type="match status" value="1"/>
</dbReference>
<dbReference type="PANTHER" id="PTHR34455">
    <property type="entry name" value="OS07G0673550 PROTEIN"/>
    <property type="match status" value="1"/>
</dbReference>
<evidence type="ECO:0000256" key="1">
    <source>
        <dbReference type="ARBA" id="ARBA00022531"/>
    </source>
</evidence>
<keyword evidence="4 6" id="KW-0472">Membrane</keyword>
<dbReference type="Gene3D" id="1.20.5.510">
    <property type="entry name" value="Single helix bin"/>
    <property type="match status" value="1"/>
</dbReference>
<evidence type="ECO:0008006" key="9">
    <source>
        <dbReference type="Google" id="ProtNLM"/>
    </source>
</evidence>
<dbReference type="Proteomes" id="UP000250235">
    <property type="component" value="Unassembled WGS sequence"/>
</dbReference>
<feature type="transmembrane region" description="Helical" evidence="6">
    <location>
        <begin position="93"/>
        <end position="114"/>
    </location>
</feature>
<evidence type="ECO:0000256" key="5">
    <source>
        <dbReference type="ARBA" id="ARBA00023276"/>
    </source>
</evidence>
<keyword evidence="8" id="KW-1185">Reference proteome</keyword>
<sequence>MAAISMAMTTTSAAKNRSYQSPTADAFLKPLPVKGSKSVDVNSATKNNAKLQIEASLKEKAVAAVTSAALTAAMVVPESASAADSFSPSLKNFLLSIGAGGFVVFAIIGAIIGVSNFDPVKRT</sequence>
<dbReference type="InterPro" id="IPR009518">
    <property type="entry name" value="PSII_PsbX"/>
</dbReference>
<proteinExistence type="predicted"/>
<keyword evidence="3 6" id="KW-1133">Transmembrane helix</keyword>
<organism evidence="7 8">
    <name type="scientific">Dorcoceras hygrometricum</name>
    <dbReference type="NCBI Taxonomy" id="472368"/>
    <lineage>
        <taxon>Eukaryota</taxon>
        <taxon>Viridiplantae</taxon>
        <taxon>Streptophyta</taxon>
        <taxon>Embryophyta</taxon>
        <taxon>Tracheophyta</taxon>
        <taxon>Spermatophyta</taxon>
        <taxon>Magnoliopsida</taxon>
        <taxon>eudicotyledons</taxon>
        <taxon>Gunneridae</taxon>
        <taxon>Pentapetalae</taxon>
        <taxon>asterids</taxon>
        <taxon>lamiids</taxon>
        <taxon>Lamiales</taxon>
        <taxon>Gesneriaceae</taxon>
        <taxon>Didymocarpoideae</taxon>
        <taxon>Trichosporeae</taxon>
        <taxon>Loxocarpinae</taxon>
        <taxon>Dorcoceras</taxon>
    </lineage>
</organism>
<dbReference type="EMBL" id="KV003874">
    <property type="protein sequence ID" value="KZV36504.1"/>
    <property type="molecule type" value="Genomic_DNA"/>
</dbReference>
<evidence type="ECO:0000313" key="8">
    <source>
        <dbReference type="Proteomes" id="UP000250235"/>
    </source>
</evidence>
<dbReference type="AlphaFoldDB" id="A0A2Z7BQ58"/>
<dbReference type="OrthoDB" id="539365at2759"/>
<dbReference type="GO" id="GO:0009523">
    <property type="term" value="C:photosystem II"/>
    <property type="evidence" value="ECO:0007669"/>
    <property type="project" value="UniProtKB-KW"/>
</dbReference>
<protein>
    <recommendedName>
        <fullName evidence="9">Photosystem II PsbX</fullName>
    </recommendedName>
</protein>
<dbReference type="GO" id="GO:0015979">
    <property type="term" value="P:photosynthesis"/>
    <property type="evidence" value="ECO:0007669"/>
    <property type="project" value="UniProtKB-KW"/>
</dbReference>
<gene>
    <name evidence="7" type="ORF">F511_15675</name>
</gene>
<keyword evidence="2 6" id="KW-0812">Transmembrane</keyword>
<evidence type="ECO:0000256" key="4">
    <source>
        <dbReference type="ARBA" id="ARBA00023136"/>
    </source>
</evidence>
<evidence type="ECO:0000256" key="2">
    <source>
        <dbReference type="ARBA" id="ARBA00022692"/>
    </source>
</evidence>